<organism evidence="4 5">
    <name type="scientific">Microbacterium terrae</name>
    <dbReference type="NCBI Taxonomy" id="69369"/>
    <lineage>
        <taxon>Bacteria</taxon>
        <taxon>Bacillati</taxon>
        <taxon>Actinomycetota</taxon>
        <taxon>Actinomycetes</taxon>
        <taxon>Micrococcales</taxon>
        <taxon>Microbacteriaceae</taxon>
        <taxon>Microbacterium</taxon>
    </lineage>
</organism>
<comment type="similarity">
    <text evidence="1">Belongs to the Rv1128c/1148c/1588c/1702c/1945/3466 family.</text>
</comment>
<keyword evidence="5" id="KW-1185">Reference proteome</keyword>
<keyword evidence="4" id="KW-0378">Hydrolase</keyword>
<feature type="compositionally biased region" description="Gly residues" evidence="2">
    <location>
        <begin position="297"/>
        <end position="337"/>
    </location>
</feature>
<comment type="caution">
    <text evidence="4">The sequence shown here is derived from an EMBL/GenBank/DDBJ whole genome shotgun (WGS) entry which is preliminary data.</text>
</comment>
<feature type="region of interest" description="Disordered" evidence="2">
    <location>
        <begin position="1"/>
        <end position="24"/>
    </location>
</feature>
<evidence type="ECO:0000313" key="5">
    <source>
        <dbReference type="Proteomes" id="UP000033956"/>
    </source>
</evidence>
<dbReference type="Proteomes" id="UP000033956">
    <property type="component" value="Unassembled WGS sequence"/>
</dbReference>
<dbReference type="Gene3D" id="1.10.30.50">
    <property type="match status" value="1"/>
</dbReference>
<protein>
    <submittedName>
        <fullName evidence="4">HNH endonuclease</fullName>
    </submittedName>
</protein>
<sequence>MADVGEPTPEQQGSDPGGDDWERFAEDCRPDALDLVREVDVMMAVYAAQRAVRVNAMRREALVDAAHDGRRQTDVVERAVRLEIAMALRVTEYAAGALITRAEALVNRYRPALDALSEGRITERHSDLLVDALDDVEPQYRSTILPRALAIAEAEPVGRFRRLLSKLIEAVRYESLAQRHEAALVQRRLVVEPAPDGMAWLVLLAPAVEVQAAHGRVTRMAKVLAAAEGESRTLDQLRADIVGDLLVDGVTGDHPREASGVRATVSVTVPVLSLLEGCVRIGGAADGDGAAAAEAGAGSGAGAGAGSGAGAGAGAGSGADAGARSGAGAGDPSGGGVTPVPTWHELPIVEGVGPIPLDRARELCGGAEGWMRVLTHPETGAVLSVGRELYRPPPSLRRLVRWRADRCLAPGCSIPASRCEIDHTVAWEHGGTTSIDNLAPLCRGHHMVKHHGGWSVRQVGGAGELEWTSPAGRVYRVQPERAMPVFRPSVEPAPF</sequence>
<accession>A0A0M2GVP5</accession>
<dbReference type="CDD" id="cd00085">
    <property type="entry name" value="HNHc"/>
    <property type="match status" value="1"/>
</dbReference>
<dbReference type="AlphaFoldDB" id="A0A0M2GVP5"/>
<keyword evidence="4" id="KW-0540">Nuclease</keyword>
<dbReference type="InterPro" id="IPR003615">
    <property type="entry name" value="HNH_nuc"/>
</dbReference>
<dbReference type="InterPro" id="IPR003870">
    <property type="entry name" value="DUF222"/>
</dbReference>
<dbReference type="InterPro" id="IPR002711">
    <property type="entry name" value="HNH"/>
</dbReference>
<dbReference type="GO" id="GO:0003676">
    <property type="term" value="F:nucleic acid binding"/>
    <property type="evidence" value="ECO:0007669"/>
    <property type="project" value="InterPro"/>
</dbReference>
<dbReference type="GO" id="GO:0008270">
    <property type="term" value="F:zinc ion binding"/>
    <property type="evidence" value="ECO:0007669"/>
    <property type="project" value="InterPro"/>
</dbReference>
<evidence type="ECO:0000259" key="3">
    <source>
        <dbReference type="SMART" id="SM00507"/>
    </source>
</evidence>
<reference evidence="4 5" key="1">
    <citation type="submission" date="2015-02" db="EMBL/GenBank/DDBJ databases">
        <title>Draft genome sequences of ten Microbacterium spp. with emphasis on heavy metal contaminated environments.</title>
        <authorList>
            <person name="Corretto E."/>
        </authorList>
    </citation>
    <scope>NUCLEOTIDE SEQUENCE [LARGE SCALE GENOMIC DNA]</scope>
    <source>
        <strain evidence="4 5">DSM 12510</strain>
    </source>
</reference>
<feature type="region of interest" description="Disordered" evidence="2">
    <location>
        <begin position="290"/>
        <end position="342"/>
    </location>
</feature>
<evidence type="ECO:0000313" key="4">
    <source>
        <dbReference type="EMBL" id="KJL37721.1"/>
    </source>
</evidence>
<gene>
    <name evidence="4" type="ORF">RS81_03479</name>
</gene>
<dbReference type="PATRIC" id="fig|92835.4.peg.3516"/>
<dbReference type="STRING" id="92835.RS81_03479"/>
<dbReference type="RefSeq" id="WP_045277329.1">
    <property type="nucleotide sequence ID" value="NZ_BAAAUP010000002.1"/>
</dbReference>
<evidence type="ECO:0000256" key="1">
    <source>
        <dbReference type="ARBA" id="ARBA00023450"/>
    </source>
</evidence>
<dbReference type="GO" id="GO:0004519">
    <property type="term" value="F:endonuclease activity"/>
    <property type="evidence" value="ECO:0007669"/>
    <property type="project" value="UniProtKB-KW"/>
</dbReference>
<dbReference type="SMART" id="SM00507">
    <property type="entry name" value="HNHc"/>
    <property type="match status" value="1"/>
</dbReference>
<name>A0A0M2GVP5_9MICO</name>
<keyword evidence="4" id="KW-0255">Endonuclease</keyword>
<dbReference type="Pfam" id="PF02720">
    <property type="entry name" value="DUF222"/>
    <property type="match status" value="1"/>
</dbReference>
<dbReference type="EMBL" id="JYIZ01000057">
    <property type="protein sequence ID" value="KJL37721.1"/>
    <property type="molecule type" value="Genomic_DNA"/>
</dbReference>
<proteinExistence type="inferred from homology"/>
<feature type="domain" description="HNH nuclease" evidence="3">
    <location>
        <begin position="395"/>
        <end position="447"/>
    </location>
</feature>
<evidence type="ECO:0000256" key="2">
    <source>
        <dbReference type="SAM" id="MobiDB-lite"/>
    </source>
</evidence>
<dbReference type="Pfam" id="PF01844">
    <property type="entry name" value="HNH"/>
    <property type="match status" value="1"/>
</dbReference>